<protein>
    <recommendedName>
        <fullName evidence="8">Rhodopsin domain-containing protein</fullName>
    </recommendedName>
</protein>
<dbReference type="GO" id="GO:0016020">
    <property type="term" value="C:membrane"/>
    <property type="evidence" value="ECO:0007669"/>
    <property type="project" value="UniProtKB-SubCell"/>
</dbReference>
<feature type="transmembrane region" description="Helical" evidence="7">
    <location>
        <begin position="129"/>
        <end position="149"/>
    </location>
</feature>
<dbReference type="InterPro" id="IPR049326">
    <property type="entry name" value="Rhodopsin_dom_fungi"/>
</dbReference>
<dbReference type="PANTHER" id="PTHR33048">
    <property type="entry name" value="PTH11-LIKE INTEGRAL MEMBRANE PROTEIN (AFU_ORTHOLOGUE AFUA_5G11245)"/>
    <property type="match status" value="1"/>
</dbReference>
<feature type="domain" description="Rhodopsin" evidence="8">
    <location>
        <begin position="95"/>
        <end position="269"/>
    </location>
</feature>
<evidence type="ECO:0000256" key="3">
    <source>
        <dbReference type="ARBA" id="ARBA00022989"/>
    </source>
</evidence>
<dbReference type="InterPro" id="IPR052337">
    <property type="entry name" value="SAT4-like"/>
</dbReference>
<dbReference type="PANTHER" id="PTHR33048:SF124">
    <property type="entry name" value="INTEGRAL MEMBRANE PROTEIN"/>
    <property type="match status" value="1"/>
</dbReference>
<feature type="transmembrane region" description="Helical" evidence="7">
    <location>
        <begin position="32"/>
        <end position="53"/>
    </location>
</feature>
<reference evidence="9" key="2">
    <citation type="submission" date="2025-08" db="UniProtKB">
        <authorList>
            <consortium name="EnsemblFungi"/>
        </authorList>
    </citation>
    <scope>IDENTIFICATION</scope>
    <source>
        <strain evidence="9">4287 / CBS 123668 / FGSC 9935 / NRRL 34936</strain>
    </source>
</reference>
<name>A0A0D2XET4_FUSOF</name>
<evidence type="ECO:0000256" key="6">
    <source>
        <dbReference type="SAM" id="MobiDB-lite"/>
    </source>
</evidence>
<evidence type="ECO:0000256" key="4">
    <source>
        <dbReference type="ARBA" id="ARBA00023136"/>
    </source>
</evidence>
<feature type="region of interest" description="Disordered" evidence="6">
    <location>
        <begin position="343"/>
        <end position="380"/>
    </location>
</feature>
<evidence type="ECO:0000256" key="7">
    <source>
        <dbReference type="SAM" id="Phobius"/>
    </source>
</evidence>
<dbReference type="EnsemblFungi" id="FOXG_02421T0">
    <property type="protein sequence ID" value="FOXG_02421P0"/>
    <property type="gene ID" value="FOXG_02421"/>
</dbReference>
<sequence>MAPLAHDPSGFLMEPPEGQTRTLVDPPSSGSGVIPCGVTTTIIASIIVILRVFTRRYVVKSVLGADDSGLCFSFIFLGISLTLAEYVPKFWQTSIGATLTYAACISLAKLSVLTFYLRISPDRFVRRAVHVLMALVCSYTFVYICLVVFRCQPVSSGWDLTIEGKCIGMDVLVLFLVICSVVIDTFVLLLPIRIVQPLQIPTRQKISLAVLFATGGVIIVVTIRRATITLPILDAPDYTWALPRQLILSFIEVNTSLVCVSVPALKPFCVRYIPFIIHPRLRSQEKNSKKSNSHSQEKRKSHTLDNDSYEMPDRRDFSGENPQEDEARLCPTIPEHNAALESDGAMDTESVDSSADQVPPVAAKPKPALASFSTKRSQSVNGIQVTRETVITYGPKE</sequence>
<accession>A0A0D2XET4</accession>
<feature type="transmembrane region" description="Helical" evidence="7">
    <location>
        <begin position="206"/>
        <end position="226"/>
    </location>
</feature>
<evidence type="ECO:0000313" key="9">
    <source>
        <dbReference type="EnsemblFungi" id="FOXG_02421P0"/>
    </source>
</evidence>
<feature type="region of interest" description="Disordered" evidence="6">
    <location>
        <begin position="284"/>
        <end position="326"/>
    </location>
</feature>
<keyword evidence="2 7" id="KW-0812">Transmembrane</keyword>
<feature type="compositionally biased region" description="Basic and acidic residues" evidence="6">
    <location>
        <begin position="295"/>
        <end position="318"/>
    </location>
</feature>
<comment type="subcellular location">
    <subcellularLocation>
        <location evidence="1">Membrane</location>
        <topology evidence="1">Multi-pass membrane protein</topology>
    </subcellularLocation>
</comment>
<evidence type="ECO:0000259" key="8">
    <source>
        <dbReference type="Pfam" id="PF20684"/>
    </source>
</evidence>
<evidence type="ECO:0000256" key="2">
    <source>
        <dbReference type="ARBA" id="ARBA00022692"/>
    </source>
</evidence>
<dbReference type="AlphaFoldDB" id="A0A0D2XET4"/>
<evidence type="ECO:0000256" key="1">
    <source>
        <dbReference type="ARBA" id="ARBA00004141"/>
    </source>
</evidence>
<evidence type="ECO:0000313" key="10">
    <source>
        <dbReference type="Proteomes" id="UP000002489"/>
    </source>
</evidence>
<feature type="compositionally biased region" description="Polar residues" evidence="6">
    <location>
        <begin position="371"/>
        <end position="380"/>
    </location>
</feature>
<comment type="similarity">
    <text evidence="5">Belongs to the SAT4 family.</text>
</comment>
<dbReference type="Pfam" id="PF20684">
    <property type="entry name" value="Fung_rhodopsin"/>
    <property type="match status" value="1"/>
</dbReference>
<organism evidence="9 10">
    <name type="scientific">Fusarium oxysporum (strain Fo5176)</name>
    <name type="common">Fusarium vascular wilt</name>
    <dbReference type="NCBI Taxonomy" id="660025"/>
    <lineage>
        <taxon>Eukaryota</taxon>
        <taxon>Fungi</taxon>
        <taxon>Dikarya</taxon>
        <taxon>Ascomycota</taxon>
        <taxon>Pezizomycotina</taxon>
        <taxon>Sordariomycetes</taxon>
        <taxon>Hypocreomycetidae</taxon>
        <taxon>Hypocreales</taxon>
        <taxon>Nectriaceae</taxon>
        <taxon>Fusarium</taxon>
        <taxon>Fusarium oxysporum species complex</taxon>
    </lineage>
</organism>
<dbReference type="Proteomes" id="UP000002489">
    <property type="component" value="Unassembled WGS sequence"/>
</dbReference>
<proteinExistence type="inferred from homology"/>
<keyword evidence="3 7" id="KW-1133">Transmembrane helix</keyword>
<reference evidence="10" key="1">
    <citation type="journal article" date="2012" name="Mol. Plant Microbe Interact.">
        <title>A highly conserved effector in Fusarium oxysporum is required for full virulence on Arabidopsis.</title>
        <authorList>
            <person name="Thatcher L.F."/>
            <person name="Gardiner D.M."/>
            <person name="Kazan K."/>
            <person name="Manners J."/>
        </authorList>
    </citation>
    <scope>NUCLEOTIDE SEQUENCE [LARGE SCALE GENOMIC DNA]</scope>
    <source>
        <strain evidence="10">Fo5176</strain>
    </source>
</reference>
<feature type="transmembrane region" description="Helical" evidence="7">
    <location>
        <begin position="99"/>
        <end position="117"/>
    </location>
</feature>
<feature type="compositionally biased region" description="Low complexity" evidence="6">
    <location>
        <begin position="358"/>
        <end position="370"/>
    </location>
</feature>
<evidence type="ECO:0000256" key="5">
    <source>
        <dbReference type="ARBA" id="ARBA00038359"/>
    </source>
</evidence>
<feature type="transmembrane region" description="Helical" evidence="7">
    <location>
        <begin position="169"/>
        <end position="194"/>
    </location>
</feature>
<feature type="region of interest" description="Disordered" evidence="6">
    <location>
        <begin position="1"/>
        <end position="30"/>
    </location>
</feature>
<keyword evidence="4 7" id="KW-0472">Membrane</keyword>
<feature type="transmembrane region" description="Helical" evidence="7">
    <location>
        <begin position="65"/>
        <end position="87"/>
    </location>
</feature>